<gene>
    <name evidence="1" type="ORF">BJ878DRAFT_136202</name>
</gene>
<evidence type="ECO:0008006" key="3">
    <source>
        <dbReference type="Google" id="ProtNLM"/>
    </source>
</evidence>
<organism evidence="1 2">
    <name type="scientific">Calycina marina</name>
    <dbReference type="NCBI Taxonomy" id="1763456"/>
    <lineage>
        <taxon>Eukaryota</taxon>
        <taxon>Fungi</taxon>
        <taxon>Dikarya</taxon>
        <taxon>Ascomycota</taxon>
        <taxon>Pezizomycotina</taxon>
        <taxon>Leotiomycetes</taxon>
        <taxon>Helotiales</taxon>
        <taxon>Pezizellaceae</taxon>
        <taxon>Calycina</taxon>
    </lineage>
</organism>
<dbReference type="Proteomes" id="UP000887226">
    <property type="component" value="Unassembled WGS sequence"/>
</dbReference>
<keyword evidence="2" id="KW-1185">Reference proteome</keyword>
<dbReference type="OrthoDB" id="425354at2759"/>
<protein>
    <recommendedName>
        <fullName evidence="3">Lccl domain-containing protein</fullName>
    </recommendedName>
</protein>
<dbReference type="InterPro" id="IPR053037">
    <property type="entry name" value="Pericyclase_pydY-like"/>
</dbReference>
<dbReference type="EMBL" id="MU254008">
    <property type="protein sequence ID" value="KAG9243071.1"/>
    <property type="molecule type" value="Genomic_DNA"/>
</dbReference>
<dbReference type="PANTHER" id="PTHR38115">
    <property type="entry name" value="LIPOCALIN-LIKE DOMAIN-CONTAINING PROTEIN"/>
    <property type="match status" value="1"/>
</dbReference>
<comment type="caution">
    <text evidence="1">The sequence shown here is derived from an EMBL/GenBank/DDBJ whole genome shotgun (WGS) entry which is preliminary data.</text>
</comment>
<accession>A0A9P7Z0K7</accession>
<reference evidence="1" key="1">
    <citation type="journal article" date="2021" name="IMA Fungus">
        <title>Genomic characterization of three marine fungi, including Emericellopsis atlantica sp. nov. with signatures of a generalist lifestyle and marine biomass degradation.</title>
        <authorList>
            <person name="Hagestad O.C."/>
            <person name="Hou L."/>
            <person name="Andersen J.H."/>
            <person name="Hansen E.H."/>
            <person name="Altermark B."/>
            <person name="Li C."/>
            <person name="Kuhnert E."/>
            <person name="Cox R.J."/>
            <person name="Crous P.W."/>
            <person name="Spatafora J.W."/>
            <person name="Lail K."/>
            <person name="Amirebrahimi M."/>
            <person name="Lipzen A."/>
            <person name="Pangilinan J."/>
            <person name="Andreopoulos W."/>
            <person name="Hayes R.D."/>
            <person name="Ng V."/>
            <person name="Grigoriev I.V."/>
            <person name="Jackson S.A."/>
            <person name="Sutton T.D.S."/>
            <person name="Dobson A.D.W."/>
            <person name="Rama T."/>
        </authorList>
    </citation>
    <scope>NUCLEOTIDE SEQUENCE</scope>
    <source>
        <strain evidence="1">TRa3180A</strain>
    </source>
</reference>
<proteinExistence type="predicted"/>
<sequence length="186" mass="20955">MAASPEKHIGDLAGLWVLNKSLSGDIDAILTFQGIGWWKRKAIGLATVTLHVTQYITEGITHIDIKQTATGGIEGTTELRELDWVQRTHNDHIFGEVTGRSRWATLESIEDAYLKEGWLDGEEEKKGPNGELLVENYVEAKAGWNGRQLWGFSIIDGERRYTRRVVITKGSESKKVVMVYNWQGLE</sequence>
<evidence type="ECO:0000313" key="1">
    <source>
        <dbReference type="EMBL" id="KAG9243071.1"/>
    </source>
</evidence>
<name>A0A9P7Z0K7_9HELO</name>
<dbReference type="PANTHER" id="PTHR38115:SF1">
    <property type="entry name" value="LIPOCALIN-LIKE DOMAIN-CONTAINING PROTEIN"/>
    <property type="match status" value="1"/>
</dbReference>
<dbReference type="AlphaFoldDB" id="A0A9P7Z0K7"/>
<evidence type="ECO:0000313" key="2">
    <source>
        <dbReference type="Proteomes" id="UP000887226"/>
    </source>
</evidence>